<dbReference type="PANTHER" id="PTHR35766">
    <property type="entry name" value="OS08G0543600 PROTEIN"/>
    <property type="match status" value="1"/>
</dbReference>
<keyword evidence="3" id="KW-1185">Reference proteome</keyword>
<dbReference type="InterPro" id="IPR056142">
    <property type="entry name" value="DUF7725"/>
</dbReference>
<protein>
    <recommendedName>
        <fullName evidence="1">DUF7725 domain-containing protein</fullName>
    </recommendedName>
</protein>
<dbReference type="PANTHER" id="PTHR35766:SF1">
    <property type="entry name" value="OS08G0543600 PROTEIN"/>
    <property type="match status" value="1"/>
</dbReference>
<sequence>MHHQSYRSQIKDHIDATTRLKEFMDMERHHLQTIQHLHLELAEARGRSGQYKYGSQTTHDNSIDSYVENKGNLINTSDNRSNGTLAHGSSENLTSCSIKVGRHATGLIIVISICCYTLQVQDQDTSFLIQKSEQQIVISSQPLSASAVAASAVGLKPATESGISLSVHSEVSDLTTRELSSMVATMALNSPLLDERALLACLVRAVPTGPDCEYRTIFTCPNRLGKMLAPPHWHDYKKCYGKLDKFVAHHLELFVIEGDFIHLRERDQEIISAVGKKLLLLLRLLQIPHCFPPLLSLQSLRAISIRRQREGQNERSRPLTESYLTLFRGCLM</sequence>
<feature type="domain" description="DUF7725" evidence="1">
    <location>
        <begin position="192"/>
        <end position="264"/>
    </location>
</feature>
<reference evidence="2 3" key="1">
    <citation type="journal article" date="2017" name="Nature">
        <title>The Apostasia genome and the evolution of orchids.</title>
        <authorList>
            <person name="Zhang G.Q."/>
            <person name="Liu K.W."/>
            <person name="Li Z."/>
            <person name="Lohaus R."/>
            <person name="Hsiao Y.Y."/>
            <person name="Niu S.C."/>
            <person name="Wang J.Y."/>
            <person name="Lin Y.C."/>
            <person name="Xu Q."/>
            <person name="Chen L.J."/>
            <person name="Yoshida K."/>
            <person name="Fujiwara S."/>
            <person name="Wang Z.W."/>
            <person name="Zhang Y.Q."/>
            <person name="Mitsuda N."/>
            <person name="Wang M."/>
            <person name="Liu G.H."/>
            <person name="Pecoraro L."/>
            <person name="Huang H.X."/>
            <person name="Xiao X.J."/>
            <person name="Lin M."/>
            <person name="Wu X.Y."/>
            <person name="Wu W.L."/>
            <person name="Chen Y.Y."/>
            <person name="Chang S.B."/>
            <person name="Sakamoto S."/>
            <person name="Ohme-Takagi M."/>
            <person name="Yagi M."/>
            <person name="Zeng S.J."/>
            <person name="Shen C.Y."/>
            <person name="Yeh C.M."/>
            <person name="Luo Y.B."/>
            <person name="Tsai W.C."/>
            <person name="Van de Peer Y."/>
            <person name="Liu Z.J."/>
        </authorList>
    </citation>
    <scope>NUCLEOTIDE SEQUENCE [LARGE SCALE GENOMIC DNA]</scope>
    <source>
        <strain evidence="3">cv. Shenzhen</strain>
        <tissue evidence="2">Stem</tissue>
    </source>
</reference>
<dbReference type="AlphaFoldDB" id="A0A2I0BDA5"/>
<dbReference type="OrthoDB" id="2020644at2759"/>
<dbReference type="Proteomes" id="UP000236161">
    <property type="component" value="Unassembled WGS sequence"/>
</dbReference>
<evidence type="ECO:0000313" key="2">
    <source>
        <dbReference type="EMBL" id="PKA65779.1"/>
    </source>
</evidence>
<organism evidence="2 3">
    <name type="scientific">Apostasia shenzhenica</name>
    <dbReference type="NCBI Taxonomy" id="1088818"/>
    <lineage>
        <taxon>Eukaryota</taxon>
        <taxon>Viridiplantae</taxon>
        <taxon>Streptophyta</taxon>
        <taxon>Embryophyta</taxon>
        <taxon>Tracheophyta</taxon>
        <taxon>Spermatophyta</taxon>
        <taxon>Magnoliopsida</taxon>
        <taxon>Liliopsida</taxon>
        <taxon>Asparagales</taxon>
        <taxon>Orchidaceae</taxon>
        <taxon>Apostasioideae</taxon>
        <taxon>Apostasia</taxon>
    </lineage>
</organism>
<evidence type="ECO:0000259" key="1">
    <source>
        <dbReference type="Pfam" id="PF24851"/>
    </source>
</evidence>
<dbReference type="EMBL" id="KZ451890">
    <property type="protein sequence ID" value="PKA65779.1"/>
    <property type="molecule type" value="Genomic_DNA"/>
</dbReference>
<gene>
    <name evidence="2" type="ORF">AXF42_Ash013194</name>
</gene>
<dbReference type="Pfam" id="PF24851">
    <property type="entry name" value="DUF7725"/>
    <property type="match status" value="1"/>
</dbReference>
<evidence type="ECO:0000313" key="3">
    <source>
        <dbReference type="Proteomes" id="UP000236161"/>
    </source>
</evidence>
<dbReference type="STRING" id="1088818.A0A2I0BDA5"/>
<proteinExistence type="predicted"/>
<accession>A0A2I0BDA5</accession>
<name>A0A2I0BDA5_9ASPA</name>